<organism evidence="1 2">
    <name type="scientific">Rangifer tarandus platyrhynchus</name>
    <name type="common">Svalbard reindeer</name>
    <dbReference type="NCBI Taxonomy" id="3082113"/>
    <lineage>
        <taxon>Eukaryota</taxon>
        <taxon>Metazoa</taxon>
        <taxon>Chordata</taxon>
        <taxon>Craniata</taxon>
        <taxon>Vertebrata</taxon>
        <taxon>Euteleostomi</taxon>
        <taxon>Mammalia</taxon>
        <taxon>Eutheria</taxon>
        <taxon>Laurasiatheria</taxon>
        <taxon>Artiodactyla</taxon>
        <taxon>Ruminantia</taxon>
        <taxon>Pecora</taxon>
        <taxon>Cervidae</taxon>
        <taxon>Odocoileinae</taxon>
        <taxon>Rangifer</taxon>
    </lineage>
</organism>
<dbReference type="EMBL" id="OX596109">
    <property type="protein sequence ID" value="CAI9703229.1"/>
    <property type="molecule type" value="Genomic_DNA"/>
</dbReference>
<dbReference type="Proteomes" id="UP001162501">
    <property type="component" value="Chromosome 25"/>
</dbReference>
<evidence type="ECO:0000313" key="1">
    <source>
        <dbReference type="EMBL" id="CAI9703229.1"/>
    </source>
</evidence>
<sequence length="294" mass="31357">MPWPAASVGPTKPQSAPGLLCTARAGREQTPWAQTPVPVLAVKHRSSALGLGLAVLGGADSVQERGVLPPGSPGSVARETRSAQGGECPPDWLPAAHCEGMRGVEGKRQRLPSRSLHWSRDDSQVKQNENAGAQRNTLSTSQSSWDPGGFEEEAALELYFKRMRNHRFPEGVGPPDGKSRRCKSMEAQGAREPQLGRGCGREDWEAAARRGGSGPGRGLNVWNVVGSSHRIVRRGPAPFLGEDQSECRSGFKSPPPANPPATPPPSGIRFFRNKTAKLRMFRSPGGSQVEGPGA</sequence>
<gene>
    <name evidence="1" type="ORF">MRATA1EN3_LOCUS14442</name>
</gene>
<protein>
    <submittedName>
        <fullName evidence="1">Uncharacterized protein</fullName>
    </submittedName>
</protein>
<reference evidence="1" key="1">
    <citation type="submission" date="2023-05" db="EMBL/GenBank/DDBJ databases">
        <authorList>
            <consortium name="ELIXIR-Norway"/>
        </authorList>
    </citation>
    <scope>NUCLEOTIDE SEQUENCE</scope>
</reference>
<evidence type="ECO:0000313" key="2">
    <source>
        <dbReference type="Proteomes" id="UP001162501"/>
    </source>
</evidence>
<accession>A0ACB0ESS0</accession>
<name>A0ACB0ESS0_RANTA</name>
<proteinExistence type="predicted"/>